<dbReference type="InterPro" id="IPR003343">
    <property type="entry name" value="Big_2"/>
</dbReference>
<dbReference type="Pfam" id="PF09479">
    <property type="entry name" value="Flg_new"/>
    <property type="match status" value="1"/>
</dbReference>
<evidence type="ECO:0000313" key="6">
    <source>
        <dbReference type="Proteomes" id="UP000268059"/>
    </source>
</evidence>
<dbReference type="InterPro" id="IPR042229">
    <property type="entry name" value="Listeria/Bacterioides_rpt_sf"/>
</dbReference>
<dbReference type="SUPFAM" id="SSF49373">
    <property type="entry name" value="Invasin/intimin cell-adhesion fragments"/>
    <property type="match status" value="5"/>
</dbReference>
<dbReference type="Gene3D" id="3.20.20.190">
    <property type="entry name" value="Phosphatidylinositol (PI) phosphodiesterase"/>
    <property type="match status" value="1"/>
</dbReference>
<evidence type="ECO:0000256" key="2">
    <source>
        <dbReference type="SAM" id="MobiDB-lite"/>
    </source>
</evidence>
<keyword evidence="3" id="KW-0732">Signal</keyword>
<sequence>MNLMKKLTVFMLAFACAMSLGMQNASAATNKNVKFVTKTNKFNVSELRLTPKKSFKLKVKGNKNKLTWASGYKKVATVNSKGKVTAKKNGKATITATDKKKKIVYSVVCRVSKIGLPAKSIGYLGSSTQLVLNGTNKNADSWSSSDPNIATVDTEGNVTGVSEGTCSISAVYQGLTYSTTLTTKHKVSLNKKKLTLGKGASEMLTIANNVYCKAISWTSSNKKVATVDSKGNVYAKKKGSAVITAKVDDQAVTCKVTVKDGTCLSTSYIILVPKDSTTLTFKNKGKKKGKITWKSSNKKIATVSKKGKVTAKARSGKVTISAKMSGKTYKTTVRVRKAKIPNPLTVRVGTTYRLALAGVKSKTKWTSSNKNAAKISSTGTLTPLAYGVTTITAKVNKYTVKQKIHVTDRYKVTYDPNAKAFGKIASKSYFPTDRFKLPTKGFDRPGYTISGWNTKADETGTQYNAGQEVSNLSSTDAEVTLYATYAAKPGYPTASEPWRQLSIAGIDSKGNLYKSSTYLSTTKYTSVKEKSYFSIDDFINYQIAYIKFNEDDLSSFVIKSGWKSSGQILEPGYKYLFMIRKVNKKTFSTADVIPVSNLLRFESATTNMNTKAVDYGALYAAHRGYSSKYPENTALAFEKAGESKRFWGIESDVYNTADGQLVMIHDNSLNRTTNISSADPNYGKGINDLTYSQIESYNIKGVNKKDYNYVYSERIPTLATYLSTCKKYNKHAILELKGLNDPKYYTQIIDEIYNAGMQNDTTLISFKFGYLENIKNTIPRAKDMPVLFLFSNALTDDDYTYLCHFTNAGINIKSTAVTTDQLNKAKALHLSFAIWTITSSSQATNLVNQGSGMVTVNDEGVADEIEHETNGKDTGDQITNQNQPSNNNTNIAPTTPTDIKKDDSTAPVDGESA</sequence>
<dbReference type="EMBL" id="AP019309">
    <property type="protein sequence ID" value="BBH27266.1"/>
    <property type="molecule type" value="Genomic_DNA"/>
</dbReference>
<dbReference type="AlphaFoldDB" id="A0A3G9J9N0"/>
<name>A0A3G9J9N0_9FIRM</name>
<dbReference type="KEGG" id="ebm:SG0102_22000"/>
<feature type="compositionally biased region" description="Low complexity" evidence="2">
    <location>
        <begin position="877"/>
        <end position="897"/>
    </location>
</feature>
<dbReference type="PROSITE" id="PS51704">
    <property type="entry name" value="GP_PDE"/>
    <property type="match status" value="1"/>
</dbReference>
<dbReference type="InterPro" id="IPR030395">
    <property type="entry name" value="GP_PDE_dom"/>
</dbReference>
<dbReference type="Pfam" id="PF02368">
    <property type="entry name" value="Big_2"/>
    <property type="match status" value="5"/>
</dbReference>
<dbReference type="Gene3D" id="2.60.40.4270">
    <property type="entry name" value="Listeria-Bacteroides repeat domain"/>
    <property type="match status" value="1"/>
</dbReference>
<dbReference type="InterPro" id="IPR013378">
    <property type="entry name" value="InlB-like_B-rpt"/>
</dbReference>
<proteinExistence type="predicted"/>
<organism evidence="5 6">
    <name type="scientific">Intestinibaculum porci</name>
    <dbReference type="NCBI Taxonomy" id="2487118"/>
    <lineage>
        <taxon>Bacteria</taxon>
        <taxon>Bacillati</taxon>
        <taxon>Bacillota</taxon>
        <taxon>Erysipelotrichia</taxon>
        <taxon>Erysipelotrichales</taxon>
        <taxon>Erysipelotrichaceae</taxon>
        <taxon>Intestinibaculum</taxon>
    </lineage>
</organism>
<evidence type="ECO:0000259" key="4">
    <source>
        <dbReference type="PROSITE" id="PS51704"/>
    </source>
</evidence>
<comment type="subcellular location">
    <subcellularLocation>
        <location evidence="1">Cell envelope</location>
    </subcellularLocation>
</comment>
<protein>
    <recommendedName>
        <fullName evidence="4">GP-PDE domain-containing protein</fullName>
    </recommendedName>
</protein>
<dbReference type="InParanoid" id="A0A3G9J9N0"/>
<feature type="chain" id="PRO_5018332555" description="GP-PDE domain-containing protein" evidence="3">
    <location>
        <begin position="28"/>
        <end position="913"/>
    </location>
</feature>
<dbReference type="InterPro" id="IPR017946">
    <property type="entry name" value="PLC-like_Pdiesterase_TIM-brl"/>
</dbReference>
<dbReference type="SUPFAM" id="SSF51695">
    <property type="entry name" value="PLC-like phosphodiesterases"/>
    <property type="match status" value="1"/>
</dbReference>
<dbReference type="Proteomes" id="UP000268059">
    <property type="component" value="Chromosome"/>
</dbReference>
<dbReference type="GO" id="GO:0006629">
    <property type="term" value="P:lipid metabolic process"/>
    <property type="evidence" value="ECO:0007669"/>
    <property type="project" value="InterPro"/>
</dbReference>
<feature type="domain" description="GP-PDE" evidence="4">
    <location>
        <begin position="617"/>
        <end position="866"/>
    </location>
</feature>
<accession>A0A3G9J9N0</accession>
<dbReference type="Pfam" id="PF03009">
    <property type="entry name" value="GDPD"/>
    <property type="match status" value="1"/>
</dbReference>
<dbReference type="Gene3D" id="2.60.40.1080">
    <property type="match status" value="5"/>
</dbReference>
<dbReference type="PANTHER" id="PTHR46211:SF1">
    <property type="entry name" value="GLYCEROPHOSPHODIESTER PHOSPHODIESTERASE, CYTOPLASMIC"/>
    <property type="match status" value="1"/>
</dbReference>
<dbReference type="GO" id="GO:0008081">
    <property type="term" value="F:phosphoric diester hydrolase activity"/>
    <property type="evidence" value="ECO:0007669"/>
    <property type="project" value="InterPro"/>
</dbReference>
<keyword evidence="6" id="KW-1185">Reference proteome</keyword>
<evidence type="ECO:0000313" key="5">
    <source>
        <dbReference type="EMBL" id="BBH27266.1"/>
    </source>
</evidence>
<dbReference type="InterPro" id="IPR008964">
    <property type="entry name" value="Invasin/intimin_cell_adhesion"/>
</dbReference>
<gene>
    <name evidence="5" type="ORF">SG0102_22000</name>
</gene>
<feature type="signal peptide" evidence="3">
    <location>
        <begin position="1"/>
        <end position="27"/>
    </location>
</feature>
<dbReference type="PANTHER" id="PTHR46211">
    <property type="entry name" value="GLYCEROPHOSPHORYL DIESTER PHOSPHODIESTERASE"/>
    <property type="match status" value="1"/>
</dbReference>
<evidence type="ECO:0000256" key="1">
    <source>
        <dbReference type="ARBA" id="ARBA00004196"/>
    </source>
</evidence>
<feature type="region of interest" description="Disordered" evidence="2">
    <location>
        <begin position="868"/>
        <end position="913"/>
    </location>
</feature>
<evidence type="ECO:0000256" key="3">
    <source>
        <dbReference type="SAM" id="SignalP"/>
    </source>
</evidence>
<reference evidence="5 6" key="1">
    <citation type="submission" date="2018-11" db="EMBL/GenBank/DDBJ databases">
        <title>Novel Erysipelotrichaceae bacterium isolated from small intestine of a swine.</title>
        <authorList>
            <person name="Kim J.S."/>
            <person name="Choe H."/>
            <person name="Lee Y.R."/>
            <person name="Kim K.M."/>
            <person name="Park D.S."/>
        </authorList>
    </citation>
    <scope>NUCLEOTIDE SEQUENCE [LARGE SCALE GENOMIC DNA]</scope>
    <source>
        <strain evidence="5 6">SG0102</strain>
    </source>
</reference>
<dbReference type="SMART" id="SM00635">
    <property type="entry name" value="BID_2"/>
    <property type="match status" value="5"/>
</dbReference>